<dbReference type="EMBL" id="ML976702">
    <property type="protein sequence ID" value="KAF1970268.1"/>
    <property type="molecule type" value="Genomic_DNA"/>
</dbReference>
<organism evidence="1 2">
    <name type="scientific">Bimuria novae-zelandiae CBS 107.79</name>
    <dbReference type="NCBI Taxonomy" id="1447943"/>
    <lineage>
        <taxon>Eukaryota</taxon>
        <taxon>Fungi</taxon>
        <taxon>Dikarya</taxon>
        <taxon>Ascomycota</taxon>
        <taxon>Pezizomycotina</taxon>
        <taxon>Dothideomycetes</taxon>
        <taxon>Pleosporomycetidae</taxon>
        <taxon>Pleosporales</taxon>
        <taxon>Massarineae</taxon>
        <taxon>Didymosphaeriaceae</taxon>
        <taxon>Bimuria</taxon>
    </lineage>
</organism>
<dbReference type="OrthoDB" id="4948765at2759"/>
<keyword evidence="2" id="KW-1185">Reference proteome</keyword>
<proteinExistence type="predicted"/>
<protein>
    <submittedName>
        <fullName evidence="1">Uncharacterized protein</fullName>
    </submittedName>
</protein>
<name>A0A6A5V067_9PLEO</name>
<gene>
    <name evidence="1" type="ORF">BU23DRAFT_582167</name>
</gene>
<accession>A0A6A5V067</accession>
<evidence type="ECO:0000313" key="1">
    <source>
        <dbReference type="EMBL" id="KAF1970268.1"/>
    </source>
</evidence>
<dbReference type="Proteomes" id="UP000800036">
    <property type="component" value="Unassembled WGS sequence"/>
</dbReference>
<reference evidence="1" key="1">
    <citation type="journal article" date="2020" name="Stud. Mycol.">
        <title>101 Dothideomycetes genomes: a test case for predicting lifestyles and emergence of pathogens.</title>
        <authorList>
            <person name="Haridas S."/>
            <person name="Albert R."/>
            <person name="Binder M."/>
            <person name="Bloem J."/>
            <person name="Labutti K."/>
            <person name="Salamov A."/>
            <person name="Andreopoulos B."/>
            <person name="Baker S."/>
            <person name="Barry K."/>
            <person name="Bills G."/>
            <person name="Bluhm B."/>
            <person name="Cannon C."/>
            <person name="Castanera R."/>
            <person name="Culley D."/>
            <person name="Daum C."/>
            <person name="Ezra D."/>
            <person name="Gonzalez J."/>
            <person name="Henrissat B."/>
            <person name="Kuo A."/>
            <person name="Liang C."/>
            <person name="Lipzen A."/>
            <person name="Lutzoni F."/>
            <person name="Magnuson J."/>
            <person name="Mondo S."/>
            <person name="Nolan M."/>
            <person name="Ohm R."/>
            <person name="Pangilinan J."/>
            <person name="Park H.-J."/>
            <person name="Ramirez L."/>
            <person name="Alfaro M."/>
            <person name="Sun H."/>
            <person name="Tritt A."/>
            <person name="Yoshinaga Y."/>
            <person name="Zwiers L.-H."/>
            <person name="Turgeon B."/>
            <person name="Goodwin S."/>
            <person name="Spatafora J."/>
            <person name="Crous P."/>
            <person name="Grigoriev I."/>
        </authorList>
    </citation>
    <scope>NUCLEOTIDE SEQUENCE</scope>
    <source>
        <strain evidence="1">CBS 107.79</strain>
    </source>
</reference>
<dbReference type="AlphaFoldDB" id="A0A6A5V067"/>
<evidence type="ECO:0000313" key="2">
    <source>
        <dbReference type="Proteomes" id="UP000800036"/>
    </source>
</evidence>
<sequence>MSLYRHTTACRLLSFIHHVLGKDIYSRDVPLLPTSQFLIKDRYARSIKFSIEFSRGSVTVSISTAQILIEIRKINFKVLYTPKPFLLCLTDMDRLKVYCNNTIDKLVQGNVRIPVIRI</sequence>